<dbReference type="WBParaSite" id="nRc.2.0.1.t14486-RA">
    <property type="protein sequence ID" value="nRc.2.0.1.t14486-RA"/>
    <property type="gene ID" value="nRc.2.0.1.g14486"/>
</dbReference>
<dbReference type="Proteomes" id="UP000887565">
    <property type="component" value="Unplaced"/>
</dbReference>
<dbReference type="AlphaFoldDB" id="A0A915IKE7"/>
<protein>
    <submittedName>
        <fullName evidence="2">Ovule protein</fullName>
    </submittedName>
</protein>
<keyword evidence="1" id="KW-1185">Reference proteome</keyword>
<evidence type="ECO:0000313" key="1">
    <source>
        <dbReference type="Proteomes" id="UP000887565"/>
    </source>
</evidence>
<reference evidence="2" key="1">
    <citation type="submission" date="2022-11" db="UniProtKB">
        <authorList>
            <consortium name="WormBaseParasite"/>
        </authorList>
    </citation>
    <scope>IDENTIFICATION</scope>
</reference>
<organism evidence="1 2">
    <name type="scientific">Romanomermis culicivorax</name>
    <name type="common">Nematode worm</name>
    <dbReference type="NCBI Taxonomy" id="13658"/>
    <lineage>
        <taxon>Eukaryota</taxon>
        <taxon>Metazoa</taxon>
        <taxon>Ecdysozoa</taxon>
        <taxon>Nematoda</taxon>
        <taxon>Enoplea</taxon>
        <taxon>Dorylaimia</taxon>
        <taxon>Mermithida</taxon>
        <taxon>Mermithoidea</taxon>
        <taxon>Mermithidae</taxon>
        <taxon>Romanomermis</taxon>
    </lineage>
</organism>
<name>A0A915IKE7_ROMCU</name>
<sequence length="68" mass="8053">ESRDCFEIPSQKKQELFYCPLPHWKFTISTKIRFIFVWRTTLTMEHKIEPAENSASNILSANTFIFKG</sequence>
<evidence type="ECO:0000313" key="2">
    <source>
        <dbReference type="WBParaSite" id="nRc.2.0.1.t14486-RA"/>
    </source>
</evidence>
<accession>A0A915IKE7</accession>
<proteinExistence type="predicted"/>